<gene>
    <name evidence="2" type="ORF">niasHS_010443</name>
</gene>
<sequence length="113" mass="12173">MEVSEDKHTKFGGGGGGGGGGGEERTQHNGTDDDDDADSTHTAARRKDDQQQQKEGITVQFFIHPLPLPSPDSSVRPRRVHFARPPSPAVRPSPTHFVLFAAAARVGCWLLCD</sequence>
<feature type="compositionally biased region" description="Basic and acidic residues" evidence="1">
    <location>
        <begin position="22"/>
        <end position="31"/>
    </location>
</feature>
<name>A0ABD2IZU1_HETSC</name>
<feature type="compositionally biased region" description="Gly residues" evidence="1">
    <location>
        <begin position="11"/>
        <end position="21"/>
    </location>
</feature>
<feature type="region of interest" description="Disordered" evidence="1">
    <location>
        <begin position="1"/>
        <end position="93"/>
    </location>
</feature>
<comment type="caution">
    <text evidence="2">The sequence shown here is derived from an EMBL/GenBank/DDBJ whole genome shotgun (WGS) entry which is preliminary data.</text>
</comment>
<protein>
    <submittedName>
        <fullName evidence="2">Uncharacterized protein</fullName>
    </submittedName>
</protein>
<dbReference type="Proteomes" id="UP001620645">
    <property type="component" value="Unassembled WGS sequence"/>
</dbReference>
<evidence type="ECO:0000313" key="3">
    <source>
        <dbReference type="Proteomes" id="UP001620645"/>
    </source>
</evidence>
<evidence type="ECO:0000313" key="2">
    <source>
        <dbReference type="EMBL" id="KAL3085374.1"/>
    </source>
</evidence>
<keyword evidence="3" id="KW-1185">Reference proteome</keyword>
<dbReference type="AlphaFoldDB" id="A0ABD2IZU1"/>
<dbReference type="EMBL" id="JBICCN010000232">
    <property type="protein sequence ID" value="KAL3085374.1"/>
    <property type="molecule type" value="Genomic_DNA"/>
</dbReference>
<reference evidence="2 3" key="1">
    <citation type="submission" date="2024-10" db="EMBL/GenBank/DDBJ databases">
        <authorList>
            <person name="Kim D."/>
        </authorList>
    </citation>
    <scope>NUCLEOTIDE SEQUENCE [LARGE SCALE GENOMIC DNA]</scope>
    <source>
        <strain evidence="2">Taebaek</strain>
    </source>
</reference>
<evidence type="ECO:0000256" key="1">
    <source>
        <dbReference type="SAM" id="MobiDB-lite"/>
    </source>
</evidence>
<proteinExistence type="predicted"/>
<organism evidence="2 3">
    <name type="scientific">Heterodera schachtii</name>
    <name type="common">Sugarbeet cyst nematode worm</name>
    <name type="synonym">Tylenchus schachtii</name>
    <dbReference type="NCBI Taxonomy" id="97005"/>
    <lineage>
        <taxon>Eukaryota</taxon>
        <taxon>Metazoa</taxon>
        <taxon>Ecdysozoa</taxon>
        <taxon>Nematoda</taxon>
        <taxon>Chromadorea</taxon>
        <taxon>Rhabditida</taxon>
        <taxon>Tylenchina</taxon>
        <taxon>Tylenchomorpha</taxon>
        <taxon>Tylenchoidea</taxon>
        <taxon>Heteroderidae</taxon>
        <taxon>Heteroderinae</taxon>
        <taxon>Heterodera</taxon>
    </lineage>
</organism>
<accession>A0ABD2IZU1</accession>